<reference evidence="1" key="1">
    <citation type="submission" date="2021-01" db="EMBL/GenBank/DDBJ databases">
        <title>Draft genome sequence of Acholeplasmataceae bacterium strain Mahy22.</title>
        <authorList>
            <person name="Watanabe M."/>
            <person name="Kojima H."/>
            <person name="Fukui M."/>
        </authorList>
    </citation>
    <scope>NUCLEOTIDE SEQUENCE</scope>
    <source>
        <strain evidence="1">Mahy22</strain>
    </source>
</reference>
<dbReference type="KEGG" id="manr:MPAN_010050"/>
<evidence type="ECO:0000313" key="1">
    <source>
        <dbReference type="EMBL" id="BCR36112.1"/>
    </source>
</evidence>
<proteinExistence type="predicted"/>
<protein>
    <submittedName>
        <fullName evidence="1">Uncharacterized protein</fullName>
    </submittedName>
</protein>
<organism evidence="1 2">
    <name type="scientific">Mariniplasma anaerobium</name>
    <dbReference type="NCBI Taxonomy" id="2735436"/>
    <lineage>
        <taxon>Bacteria</taxon>
        <taxon>Bacillati</taxon>
        <taxon>Mycoplasmatota</taxon>
        <taxon>Mollicutes</taxon>
        <taxon>Acholeplasmatales</taxon>
        <taxon>Acholeplasmataceae</taxon>
        <taxon>Mariniplasma</taxon>
    </lineage>
</organism>
<keyword evidence="2" id="KW-1185">Reference proteome</keyword>
<dbReference type="RefSeq" id="WP_176239575.1">
    <property type="nucleotide sequence ID" value="NZ_AP024412.1"/>
</dbReference>
<dbReference type="EMBL" id="AP024412">
    <property type="protein sequence ID" value="BCR36112.1"/>
    <property type="molecule type" value="Genomic_DNA"/>
</dbReference>
<accession>A0A7U9TLE3</accession>
<name>A0A7U9TLE3_9MOLU</name>
<dbReference type="AlphaFoldDB" id="A0A7U9TLE3"/>
<dbReference type="Gene3D" id="2.60.520.10">
    <property type="entry name" value="Phage fibre proteins"/>
    <property type="match status" value="1"/>
</dbReference>
<gene>
    <name evidence="1" type="ORF">MPAN_010050</name>
</gene>
<dbReference type="Proteomes" id="UP000620133">
    <property type="component" value="Chromosome"/>
</dbReference>
<sequence length="257" mass="28371">MGLQKITFEGGNVTSKVDSDLYHFLFSSDVGILKGLKSEISYTLANNTITLSDGYVSVYGRIIYIENQTTIGVTPDSSKFGYVILGVNTTNNSVSLYLKEQTGSYPSLIINNLLVTDGIYELVLCAYSKTTTSVALTSYSRKLISNDRTRVDDLDNQVFNHYLPVRKSLTLVNAGTYRFSGTSSDELRQSILYVTINNHAVVTFPGEQMFLFVGSNTSVSYRYASGDYSLSVVYENGIVTLTTGNTTHNITSIFMKK</sequence>
<evidence type="ECO:0000313" key="2">
    <source>
        <dbReference type="Proteomes" id="UP000620133"/>
    </source>
</evidence>